<evidence type="ECO:0000313" key="2">
    <source>
        <dbReference type="Proteomes" id="UP001055093"/>
    </source>
</evidence>
<keyword evidence="2" id="KW-1185">Reference proteome</keyword>
<reference evidence="1" key="2">
    <citation type="submission" date="2021-08" db="EMBL/GenBank/DDBJ databases">
        <authorList>
            <person name="Tani A."/>
            <person name="Ola A."/>
            <person name="Ogura Y."/>
            <person name="Katsura K."/>
            <person name="Hayashi T."/>
        </authorList>
    </citation>
    <scope>NUCLEOTIDE SEQUENCE</scope>
    <source>
        <strain evidence="1">DSM 14458</strain>
    </source>
</reference>
<name>A0ABQ4UW03_9HYPH</name>
<comment type="caution">
    <text evidence="1">The sequence shown here is derived from an EMBL/GenBank/DDBJ whole genome shotgun (WGS) entry which is preliminary data.</text>
</comment>
<sequence length="61" mass="6622">MTHPPLLETPRAAPQSRLRRHHVLMLILAAEILVAGAANAARYRPPGIPVQETITPGHVIT</sequence>
<accession>A0ABQ4UW03</accession>
<evidence type="ECO:0000313" key="1">
    <source>
        <dbReference type="EMBL" id="GJE75579.1"/>
    </source>
</evidence>
<protein>
    <submittedName>
        <fullName evidence="1">Uncharacterized protein</fullName>
    </submittedName>
</protein>
<proteinExistence type="predicted"/>
<organism evidence="1 2">
    <name type="scientific">Methylorubrum suomiense</name>
    <dbReference type="NCBI Taxonomy" id="144191"/>
    <lineage>
        <taxon>Bacteria</taxon>
        <taxon>Pseudomonadati</taxon>
        <taxon>Pseudomonadota</taxon>
        <taxon>Alphaproteobacteria</taxon>
        <taxon>Hyphomicrobiales</taxon>
        <taxon>Methylobacteriaceae</taxon>
        <taxon>Methylorubrum</taxon>
    </lineage>
</organism>
<gene>
    <name evidence="1" type="ORF">BGCPKDLD_2164</name>
</gene>
<dbReference type="RefSeq" id="WP_137827672.1">
    <property type="nucleotide sequence ID" value="NZ_BPRE01000006.1"/>
</dbReference>
<reference evidence="1" key="1">
    <citation type="journal article" date="2021" name="Front. Microbiol.">
        <title>Comprehensive Comparative Genomics and Phenotyping of Methylobacterium Species.</title>
        <authorList>
            <person name="Alessa O."/>
            <person name="Ogura Y."/>
            <person name="Fujitani Y."/>
            <person name="Takami H."/>
            <person name="Hayashi T."/>
            <person name="Sahin N."/>
            <person name="Tani A."/>
        </authorList>
    </citation>
    <scope>NUCLEOTIDE SEQUENCE</scope>
    <source>
        <strain evidence="1">DSM 14458</strain>
    </source>
</reference>
<dbReference type="Proteomes" id="UP001055093">
    <property type="component" value="Unassembled WGS sequence"/>
</dbReference>
<dbReference type="EMBL" id="BPRE01000006">
    <property type="protein sequence ID" value="GJE75579.1"/>
    <property type="molecule type" value="Genomic_DNA"/>
</dbReference>